<evidence type="ECO:0000313" key="2">
    <source>
        <dbReference type="Proteomes" id="UP000466607"/>
    </source>
</evidence>
<gene>
    <name evidence="1" type="ORF">MLIT_04440</name>
</gene>
<sequence length="145" mass="16152">MGDARVPERCAEEHAGNEAKRCHQAMVPARYTKRGWRDANNPEQVMELESATGLDWLHTWRFEPGEHQEEVCAMKKILVTLAMLAVSAGMALAGAGSAQANDDPGLCWNGWMWSACVSGPGWIDWKPWNPGHGPWDVHHGGKHWK</sequence>
<protein>
    <submittedName>
        <fullName evidence="1">Uncharacterized protein</fullName>
    </submittedName>
</protein>
<proteinExistence type="predicted"/>
<dbReference type="Proteomes" id="UP000466607">
    <property type="component" value="Chromosome"/>
</dbReference>
<accession>A0AAD1IG60</accession>
<reference evidence="1 2" key="1">
    <citation type="journal article" date="2019" name="Emerg. Microbes Infect.">
        <title>Comprehensive subspecies identification of 175 nontuberculous mycobacteria species based on 7547 genomic profiles.</title>
        <authorList>
            <person name="Matsumoto Y."/>
            <person name="Kinjo T."/>
            <person name="Motooka D."/>
            <person name="Nabeya D."/>
            <person name="Jung N."/>
            <person name="Uechi K."/>
            <person name="Horii T."/>
            <person name="Iida T."/>
            <person name="Fujita J."/>
            <person name="Nakamura S."/>
        </authorList>
    </citation>
    <scope>NUCLEOTIDE SEQUENCE [LARGE SCALE GENOMIC DNA]</scope>
    <source>
        <strain evidence="1 2">JCM 17423</strain>
    </source>
</reference>
<name>A0AAD1IG60_9MYCO</name>
<organism evidence="1 2">
    <name type="scientific">Mycolicibacterium litorale</name>
    <dbReference type="NCBI Taxonomy" id="758802"/>
    <lineage>
        <taxon>Bacteria</taxon>
        <taxon>Bacillati</taxon>
        <taxon>Actinomycetota</taxon>
        <taxon>Actinomycetes</taxon>
        <taxon>Mycobacteriales</taxon>
        <taxon>Mycobacteriaceae</taxon>
        <taxon>Mycolicibacterium</taxon>
    </lineage>
</organism>
<keyword evidence="2" id="KW-1185">Reference proteome</keyword>
<dbReference type="EMBL" id="AP022586">
    <property type="protein sequence ID" value="BBY14852.1"/>
    <property type="molecule type" value="Genomic_DNA"/>
</dbReference>
<evidence type="ECO:0000313" key="1">
    <source>
        <dbReference type="EMBL" id="BBY14852.1"/>
    </source>
</evidence>
<dbReference type="AlphaFoldDB" id="A0AAD1IG60"/>